<dbReference type="EMBL" id="RIBZ01000686">
    <property type="protein sequence ID" value="RNG00109.1"/>
    <property type="molecule type" value="Genomic_DNA"/>
</dbReference>
<evidence type="ECO:0008006" key="5">
    <source>
        <dbReference type="Google" id="ProtNLM"/>
    </source>
</evidence>
<keyword evidence="2" id="KW-0732">Signal</keyword>
<dbReference type="SUPFAM" id="SSF50998">
    <property type="entry name" value="Quinoprotein alcohol dehydrogenase-like"/>
    <property type="match status" value="1"/>
</dbReference>
<name>A0A3M8U3P2_9ACTN</name>
<feature type="region of interest" description="Disordered" evidence="1">
    <location>
        <begin position="28"/>
        <end position="50"/>
    </location>
</feature>
<dbReference type="PROSITE" id="PS51257">
    <property type="entry name" value="PROKAR_LIPOPROTEIN"/>
    <property type="match status" value="1"/>
</dbReference>
<evidence type="ECO:0000313" key="3">
    <source>
        <dbReference type="EMBL" id="RNG00109.1"/>
    </source>
</evidence>
<dbReference type="Proteomes" id="UP000275401">
    <property type="component" value="Unassembled WGS sequence"/>
</dbReference>
<evidence type="ECO:0000256" key="2">
    <source>
        <dbReference type="SAM" id="SignalP"/>
    </source>
</evidence>
<accession>A0A3M8U3P2</accession>
<proteinExistence type="predicted"/>
<evidence type="ECO:0000256" key="1">
    <source>
        <dbReference type="SAM" id="MobiDB-lite"/>
    </source>
</evidence>
<evidence type="ECO:0000313" key="4">
    <source>
        <dbReference type="Proteomes" id="UP000275401"/>
    </source>
</evidence>
<gene>
    <name evidence="3" type="ORF">EEJ42_35750</name>
</gene>
<dbReference type="InterPro" id="IPR011047">
    <property type="entry name" value="Quinoprotein_ADH-like_sf"/>
</dbReference>
<feature type="signal peptide" evidence="2">
    <location>
        <begin position="1"/>
        <end position="23"/>
    </location>
</feature>
<organism evidence="3 4">
    <name type="scientific">Streptomyces botrytidirepellens</name>
    <dbReference type="NCBI Taxonomy" id="2486417"/>
    <lineage>
        <taxon>Bacteria</taxon>
        <taxon>Bacillati</taxon>
        <taxon>Actinomycetota</taxon>
        <taxon>Actinomycetes</taxon>
        <taxon>Kitasatosporales</taxon>
        <taxon>Streptomycetaceae</taxon>
        <taxon>Streptomyces</taxon>
    </lineage>
</organism>
<reference evidence="3 4" key="1">
    <citation type="submission" date="2018-11" db="EMBL/GenBank/DDBJ databases">
        <title>The Potential of Streptomyces as Biocontrol Agents against the Tomato grey mould, Botrytis cinerea (Gray mold) Frontiers in Microbiology.</title>
        <authorList>
            <person name="Li D."/>
        </authorList>
    </citation>
    <scope>NUCLEOTIDE SEQUENCE [LARGE SCALE GENOMIC DNA]</scope>
    <source>
        <strain evidence="3 4">NEAU-LD23</strain>
    </source>
</reference>
<comment type="caution">
    <text evidence="3">The sequence shown here is derived from an EMBL/GenBank/DDBJ whole genome shotgun (WGS) entry which is preliminary data.</text>
</comment>
<dbReference type="RefSeq" id="WP_123106367.1">
    <property type="nucleotide sequence ID" value="NZ_RIBZ01000686.1"/>
</dbReference>
<dbReference type="AlphaFoldDB" id="A0A3M8U3P2"/>
<protein>
    <recommendedName>
        <fullName evidence="5">Secreted protein</fullName>
    </recommendedName>
</protein>
<feature type="compositionally biased region" description="Low complexity" evidence="1">
    <location>
        <begin position="35"/>
        <end position="44"/>
    </location>
</feature>
<keyword evidence="4" id="KW-1185">Reference proteome</keyword>
<sequence length="450" mass="47144">MSQRSGRLAIAALVAGGLVLLSACGDSDDGGKDGGSSSQGAQAKTLGKVSMPKVTKDTNSMGMWVTGNNFVKGNIDKIVGYSADGAKTDWTIQLDGEICWASPHTTEDGRTAVLFKDGKGSDAECTQVGLVDLNKGKLVWQKEGTDTEGNDGVDFDEVTISGNTIAAGGTSGGGAWSLDGKPLWKPEYIADCDDDGYAGGDGKLVALRGCSSVESSTDKLEIQTVDPTTRKVLSSYKLDGEFERAHVLSTKPLVVAADTGDSDGGSSVTDILTIDDSAKQGKLVNSIDVLAKGFQPDCPAVNVEGCKDLALDKKSSTVYLSSEVDVDDGGPGEKITGVNFETGKQTGRTKMAESRSLTPISTEKDGSLIAYQGSMYSEAGGVVRIDPKTFEITQIQKNPDAMKDVESDLETYGDARMVFADKKLYLGSDTATRPTSDSKDRPLAVVFGTA</sequence>
<feature type="chain" id="PRO_5039137936" description="Secreted protein" evidence="2">
    <location>
        <begin position="24"/>
        <end position="450"/>
    </location>
</feature>